<keyword evidence="11 12" id="KW-0472">Membrane</keyword>
<dbReference type="GO" id="GO:0009055">
    <property type="term" value="F:electron transfer activity"/>
    <property type="evidence" value="ECO:0007669"/>
    <property type="project" value="InterPro"/>
</dbReference>
<proteinExistence type="predicted"/>
<evidence type="ECO:0000313" key="13">
    <source>
        <dbReference type="EMBL" id="EJW97607.1"/>
    </source>
</evidence>
<dbReference type="GO" id="GO:0046872">
    <property type="term" value="F:metal ion binding"/>
    <property type="evidence" value="ECO:0007669"/>
    <property type="project" value="UniProtKB-KW"/>
</dbReference>
<organism evidence="13">
    <name type="scientific">gut metagenome</name>
    <dbReference type="NCBI Taxonomy" id="749906"/>
    <lineage>
        <taxon>unclassified sequences</taxon>
        <taxon>metagenomes</taxon>
        <taxon>organismal metagenomes</taxon>
    </lineage>
</organism>
<evidence type="ECO:0000256" key="8">
    <source>
        <dbReference type="ARBA" id="ARBA00022982"/>
    </source>
</evidence>
<keyword evidence="3" id="KW-1003">Cell membrane</keyword>
<dbReference type="GO" id="GO:0016682">
    <property type="term" value="F:oxidoreductase activity, acting on diphenols and related substances as donors, oxygen as acceptor"/>
    <property type="evidence" value="ECO:0007669"/>
    <property type="project" value="TreeGrafter"/>
</dbReference>
<accession>J9G764</accession>
<evidence type="ECO:0000256" key="10">
    <source>
        <dbReference type="ARBA" id="ARBA00023004"/>
    </source>
</evidence>
<dbReference type="AlphaFoldDB" id="J9G764"/>
<keyword evidence="13" id="KW-0560">Oxidoreductase</keyword>
<comment type="subcellular location">
    <subcellularLocation>
        <location evidence="1">Cell inner membrane</location>
        <topology evidence="1">Multi-pass membrane protein</topology>
    </subcellularLocation>
</comment>
<evidence type="ECO:0000256" key="3">
    <source>
        <dbReference type="ARBA" id="ARBA00022475"/>
    </source>
</evidence>
<reference evidence="13" key="1">
    <citation type="journal article" date="2012" name="PLoS ONE">
        <title>Gene sets for utilization of primary and secondary nutrition supplies in the distal gut of endangered iberian lynx.</title>
        <authorList>
            <person name="Alcaide M."/>
            <person name="Messina E."/>
            <person name="Richter M."/>
            <person name="Bargiela R."/>
            <person name="Peplies J."/>
            <person name="Huws S.A."/>
            <person name="Newbold C.J."/>
            <person name="Golyshin P.N."/>
            <person name="Simon M.A."/>
            <person name="Lopez G."/>
            <person name="Yakimov M.M."/>
            <person name="Ferrer M."/>
        </authorList>
    </citation>
    <scope>NUCLEOTIDE SEQUENCE</scope>
</reference>
<keyword evidence="4" id="KW-0997">Cell inner membrane</keyword>
<evidence type="ECO:0000256" key="7">
    <source>
        <dbReference type="ARBA" id="ARBA00022723"/>
    </source>
</evidence>
<protein>
    <submittedName>
        <fullName evidence="13">Cytochrome bd ubiquinol oxidase, subunit I</fullName>
        <ecNumber evidence="13">1.10.3.-</ecNumber>
    </submittedName>
</protein>
<dbReference type="GO" id="GO:0019646">
    <property type="term" value="P:aerobic electron transport chain"/>
    <property type="evidence" value="ECO:0007669"/>
    <property type="project" value="InterPro"/>
</dbReference>
<evidence type="ECO:0000256" key="12">
    <source>
        <dbReference type="SAM" id="Phobius"/>
    </source>
</evidence>
<comment type="caution">
    <text evidence="13">The sequence shown here is derived from an EMBL/GenBank/DDBJ whole genome shotgun (WGS) entry which is preliminary data.</text>
</comment>
<keyword evidence="5" id="KW-0349">Heme</keyword>
<dbReference type="EC" id="1.10.3.-" evidence="13"/>
<evidence type="ECO:0000256" key="9">
    <source>
        <dbReference type="ARBA" id="ARBA00022989"/>
    </source>
</evidence>
<dbReference type="GO" id="GO:0020037">
    <property type="term" value="F:heme binding"/>
    <property type="evidence" value="ECO:0007669"/>
    <property type="project" value="TreeGrafter"/>
</dbReference>
<keyword evidence="6 12" id="KW-0812">Transmembrane</keyword>
<keyword evidence="10" id="KW-0408">Iron</keyword>
<gene>
    <name evidence="13" type="ORF">EVA_14286</name>
</gene>
<dbReference type="GO" id="GO:0070069">
    <property type="term" value="C:cytochrome complex"/>
    <property type="evidence" value="ECO:0007669"/>
    <property type="project" value="InterPro"/>
</dbReference>
<keyword evidence="7" id="KW-0479">Metal-binding</keyword>
<keyword evidence="2" id="KW-0813">Transport</keyword>
<dbReference type="PANTHER" id="PTHR30365:SF0">
    <property type="entry name" value="CYTOCHROME BD-I UBIQUINOL OXIDASE SUBUNIT 1"/>
    <property type="match status" value="1"/>
</dbReference>
<keyword evidence="9 12" id="KW-1133">Transmembrane helix</keyword>
<feature type="transmembrane region" description="Helical" evidence="12">
    <location>
        <begin position="74"/>
        <end position="95"/>
    </location>
</feature>
<dbReference type="EMBL" id="AMCI01004678">
    <property type="protein sequence ID" value="EJW97607.1"/>
    <property type="molecule type" value="Genomic_DNA"/>
</dbReference>
<dbReference type="GO" id="GO:0005886">
    <property type="term" value="C:plasma membrane"/>
    <property type="evidence" value="ECO:0007669"/>
    <property type="project" value="UniProtKB-SubCell"/>
</dbReference>
<dbReference type="Pfam" id="PF01654">
    <property type="entry name" value="Cyt_bd_oxida_I"/>
    <property type="match status" value="1"/>
</dbReference>
<sequence>MAMAFVFLMGLIFSLKNVIHEKPWFLRLALLSLPLPWIASEAGWFVAEYGRQPWTIFNVLPTHLSVSSLSAGEVAGSLTGFAILYTALLIVEMYLMIRIGRKGPSALGTGRYHFEQQ</sequence>
<evidence type="ECO:0000256" key="6">
    <source>
        <dbReference type="ARBA" id="ARBA00022692"/>
    </source>
</evidence>
<evidence type="ECO:0000256" key="2">
    <source>
        <dbReference type="ARBA" id="ARBA00022448"/>
    </source>
</evidence>
<keyword evidence="8" id="KW-0249">Electron transport</keyword>
<name>J9G764_9ZZZZ</name>
<dbReference type="InterPro" id="IPR002585">
    <property type="entry name" value="Cyt-d_ubiquinol_oxidase_su_1"/>
</dbReference>
<evidence type="ECO:0000256" key="4">
    <source>
        <dbReference type="ARBA" id="ARBA00022519"/>
    </source>
</evidence>
<dbReference type="PANTHER" id="PTHR30365">
    <property type="entry name" value="CYTOCHROME D UBIQUINOL OXIDASE"/>
    <property type="match status" value="1"/>
</dbReference>
<evidence type="ECO:0000256" key="5">
    <source>
        <dbReference type="ARBA" id="ARBA00022617"/>
    </source>
</evidence>
<evidence type="ECO:0000256" key="11">
    <source>
        <dbReference type="ARBA" id="ARBA00023136"/>
    </source>
</evidence>
<evidence type="ECO:0000256" key="1">
    <source>
        <dbReference type="ARBA" id="ARBA00004429"/>
    </source>
</evidence>